<name>S6BV00_9CAUD</name>
<protein>
    <submittedName>
        <fullName evidence="1">Uncharacterized protein</fullName>
    </submittedName>
</protein>
<dbReference type="Proteomes" id="UP000014701">
    <property type="component" value="Segment"/>
</dbReference>
<organism evidence="1 2">
    <name type="scientific">Bacillus phage phiNIT1</name>
    <dbReference type="NCBI Taxonomy" id="207656"/>
    <lineage>
        <taxon>Viruses</taxon>
        <taxon>Duplodnaviria</taxon>
        <taxon>Heunggongvirae</taxon>
        <taxon>Uroviricota</taxon>
        <taxon>Caudoviricetes</taxon>
        <taxon>Herelleviridae</taxon>
        <taxon>Bastillevirinae</taxon>
        <taxon>Nitunavirus</taxon>
        <taxon>Nitunavirus NIT1</taxon>
    </lineage>
</organism>
<proteinExistence type="predicted"/>
<reference evidence="1 2" key="1">
    <citation type="submission" date="2013-02" db="EMBL/GenBank/DDBJ databases">
        <title>phiNIT1 genome sequensing.</title>
        <authorList>
            <person name="Ozaki T."/>
            <person name="Kaneko J."/>
        </authorList>
    </citation>
    <scope>NUCLEOTIDE SEQUENCE [LARGE SCALE GENOMIC DNA]</scope>
    <source>
        <strain evidence="1">PhiNIT1</strain>
    </source>
</reference>
<dbReference type="RefSeq" id="YP_008318393.1">
    <property type="nucleotide sequence ID" value="NC_021856.1"/>
</dbReference>
<evidence type="ECO:0000313" key="2">
    <source>
        <dbReference type="Proteomes" id="UP000014701"/>
    </source>
</evidence>
<sequence>MNIGSLDFYKLRLIDENGQFQEYDLEDLLRVNEDNYMQEMIEQPSKYIYWSSVLERLKFYQESVELELETVVASLDQEARDYLKDTVPKPTKDMVESYIKRQPAYKSVRDKEIHYNYIVGRVQRIVKAFEQRKDMLQSYGKQVIDNQQYGRGAGSTLMYPSYNPPNPNQ</sequence>
<dbReference type="EMBL" id="AP013029">
    <property type="protein sequence ID" value="BAN59625.1"/>
    <property type="molecule type" value="Genomic_DNA"/>
</dbReference>
<gene>
    <name evidence="1" type="primary">orf169</name>
</gene>
<accession>S6BV00</accession>
<dbReference type="OrthoDB" id="10991at10239"/>
<keyword evidence="2" id="KW-1185">Reference proteome</keyword>
<dbReference type="KEGG" id="vg:16511444"/>
<evidence type="ECO:0000313" key="1">
    <source>
        <dbReference type="EMBL" id="BAN59625.1"/>
    </source>
</evidence>
<dbReference type="GeneID" id="16511444"/>